<comment type="caution">
    <text evidence="3">The sequence shown here is derived from an EMBL/GenBank/DDBJ whole genome shotgun (WGS) entry which is preliminary data.</text>
</comment>
<keyword evidence="1" id="KW-0472">Membrane</keyword>
<name>A0ABN0YDF0_9BACL</name>
<sequence length="321" mass="37459">MFNINQLTKQLKARAGEIQPPSGHEMSIRDLYEADQKRRRRSTHLKPVLLKVVLGLALFVVIAGFNRYIWFQISDHRMSLQYVQMNTRMDDEELSSKIHRDLKEVEAELEVGESAIVYLPELAKLYTMDKKQALVVVTNPFIITDFSKWETILARNTAKYKLPPARSTGLYFVGGKEESPFGGFIPLEWRKLLPELEKESEKMNGKAVWRKQVDKPANQPRIFTTIYHNEREDQVYVSMQFIDQKTDFKIATSNLENEEINIDGVKAHYFNTQPFFFSDSNRVQEIQWLETFEDYTLLYSIGSISPTLTKEELLRIAHQLK</sequence>
<keyword evidence="1" id="KW-0812">Transmembrane</keyword>
<gene>
    <name evidence="3" type="ORF">GCM10008933_23470</name>
</gene>
<protein>
    <recommendedName>
        <fullName evidence="2">DUF4367 domain-containing protein</fullName>
    </recommendedName>
</protein>
<dbReference type="Proteomes" id="UP001500340">
    <property type="component" value="Unassembled WGS sequence"/>
</dbReference>
<organism evidence="3 4">
    <name type="scientific">Paenibacillus motobuensis</name>
    <dbReference type="NCBI Taxonomy" id="295324"/>
    <lineage>
        <taxon>Bacteria</taxon>
        <taxon>Bacillati</taxon>
        <taxon>Bacillota</taxon>
        <taxon>Bacilli</taxon>
        <taxon>Bacillales</taxon>
        <taxon>Paenibacillaceae</taxon>
        <taxon>Paenibacillus</taxon>
    </lineage>
</organism>
<dbReference type="Pfam" id="PF14285">
    <property type="entry name" value="DUF4367"/>
    <property type="match status" value="1"/>
</dbReference>
<evidence type="ECO:0000256" key="1">
    <source>
        <dbReference type="SAM" id="Phobius"/>
    </source>
</evidence>
<dbReference type="EMBL" id="BAAACX010000009">
    <property type="protein sequence ID" value="GAA0391897.1"/>
    <property type="molecule type" value="Genomic_DNA"/>
</dbReference>
<feature type="domain" description="DUF4367" evidence="2">
    <location>
        <begin position="222"/>
        <end position="319"/>
    </location>
</feature>
<evidence type="ECO:0000259" key="2">
    <source>
        <dbReference type="Pfam" id="PF14285"/>
    </source>
</evidence>
<dbReference type="RefSeq" id="WP_343861194.1">
    <property type="nucleotide sequence ID" value="NZ_BAAACX010000009.1"/>
</dbReference>
<proteinExistence type="predicted"/>
<evidence type="ECO:0000313" key="4">
    <source>
        <dbReference type="Proteomes" id="UP001500340"/>
    </source>
</evidence>
<keyword evidence="1" id="KW-1133">Transmembrane helix</keyword>
<keyword evidence="4" id="KW-1185">Reference proteome</keyword>
<dbReference type="InterPro" id="IPR025377">
    <property type="entry name" value="DUF4367"/>
</dbReference>
<evidence type="ECO:0000313" key="3">
    <source>
        <dbReference type="EMBL" id="GAA0391897.1"/>
    </source>
</evidence>
<accession>A0ABN0YDF0</accession>
<reference evidence="3 4" key="1">
    <citation type="journal article" date="2019" name="Int. J. Syst. Evol. Microbiol.">
        <title>The Global Catalogue of Microorganisms (GCM) 10K type strain sequencing project: providing services to taxonomists for standard genome sequencing and annotation.</title>
        <authorList>
            <consortium name="The Broad Institute Genomics Platform"/>
            <consortium name="The Broad Institute Genome Sequencing Center for Infectious Disease"/>
            <person name="Wu L."/>
            <person name="Ma J."/>
        </authorList>
    </citation>
    <scope>NUCLEOTIDE SEQUENCE [LARGE SCALE GENOMIC DNA]</scope>
    <source>
        <strain evidence="3 4">JCM 12774</strain>
    </source>
</reference>
<feature type="transmembrane region" description="Helical" evidence="1">
    <location>
        <begin position="48"/>
        <end position="70"/>
    </location>
</feature>